<evidence type="ECO:0000313" key="3">
    <source>
        <dbReference type="Proteomes" id="UP000001072"/>
    </source>
</evidence>
<dbReference type="InParanoid" id="F4RFU9"/>
<protein>
    <submittedName>
        <fullName evidence="2">Uncharacterized protein</fullName>
    </submittedName>
</protein>
<dbReference type="GeneID" id="18922388"/>
<keyword evidence="3" id="KW-1185">Reference proteome</keyword>
<feature type="compositionally biased region" description="Polar residues" evidence="1">
    <location>
        <begin position="174"/>
        <end position="183"/>
    </location>
</feature>
<dbReference type="RefSeq" id="XP_007408317.1">
    <property type="nucleotide sequence ID" value="XM_007408255.1"/>
</dbReference>
<dbReference type="KEGG" id="mlr:MELLADRAFT_104770"/>
<dbReference type="EMBL" id="GL883100">
    <property type="protein sequence ID" value="EGG08731.1"/>
    <property type="molecule type" value="Genomic_DNA"/>
</dbReference>
<dbReference type="HOGENOM" id="CLU_105128_0_0_1"/>
<feature type="region of interest" description="Disordered" evidence="1">
    <location>
        <begin position="159"/>
        <end position="183"/>
    </location>
</feature>
<dbReference type="OrthoDB" id="2506745at2759"/>
<dbReference type="Proteomes" id="UP000001072">
    <property type="component" value="Unassembled WGS sequence"/>
</dbReference>
<name>F4RFU9_MELLP</name>
<gene>
    <name evidence="2" type="ORF">MELLADRAFT_104770</name>
</gene>
<evidence type="ECO:0000313" key="2">
    <source>
        <dbReference type="EMBL" id="EGG08731.1"/>
    </source>
</evidence>
<dbReference type="AlphaFoldDB" id="F4RFU9"/>
<accession>F4RFU9</accession>
<organism evidence="3">
    <name type="scientific">Melampsora larici-populina (strain 98AG31 / pathotype 3-4-7)</name>
    <name type="common">Poplar leaf rust fungus</name>
    <dbReference type="NCBI Taxonomy" id="747676"/>
    <lineage>
        <taxon>Eukaryota</taxon>
        <taxon>Fungi</taxon>
        <taxon>Dikarya</taxon>
        <taxon>Basidiomycota</taxon>
        <taxon>Pucciniomycotina</taxon>
        <taxon>Pucciniomycetes</taxon>
        <taxon>Pucciniales</taxon>
        <taxon>Melampsoraceae</taxon>
        <taxon>Melampsora</taxon>
    </lineage>
</organism>
<dbReference type="VEuPathDB" id="FungiDB:MELLADRAFT_104770"/>
<sequence>MFQLNIVSLSLKEKCKTPNPLPAGLPDLNPGKTLECYANVRLENGQKLEAKDFVHLKASGMIAQVQSIWKAENNAPGKSVLLLKKCLPGQMIVFYAMREILVSGDVVFLSVKVTSHYSGATHRKLSQYVYPRVTPDEWNQAISKGIKKWVEEPFRPAITKQTANKGPKNKGKQVASTSTTTFF</sequence>
<evidence type="ECO:0000256" key="1">
    <source>
        <dbReference type="SAM" id="MobiDB-lite"/>
    </source>
</evidence>
<proteinExistence type="predicted"/>
<reference evidence="3" key="1">
    <citation type="journal article" date="2011" name="Proc. Natl. Acad. Sci. U.S.A.">
        <title>Obligate biotrophy features unraveled by the genomic analysis of rust fungi.</title>
        <authorList>
            <person name="Duplessis S."/>
            <person name="Cuomo C.A."/>
            <person name="Lin Y.-C."/>
            <person name="Aerts A."/>
            <person name="Tisserant E."/>
            <person name="Veneault-Fourrey C."/>
            <person name="Joly D.L."/>
            <person name="Hacquard S."/>
            <person name="Amselem J."/>
            <person name="Cantarel B.L."/>
            <person name="Chiu R."/>
            <person name="Coutinho P.M."/>
            <person name="Feau N."/>
            <person name="Field M."/>
            <person name="Frey P."/>
            <person name="Gelhaye E."/>
            <person name="Goldberg J."/>
            <person name="Grabherr M.G."/>
            <person name="Kodira C.D."/>
            <person name="Kohler A."/>
            <person name="Kuees U."/>
            <person name="Lindquist E.A."/>
            <person name="Lucas S.M."/>
            <person name="Mago R."/>
            <person name="Mauceli E."/>
            <person name="Morin E."/>
            <person name="Murat C."/>
            <person name="Pangilinan J.L."/>
            <person name="Park R."/>
            <person name="Pearson M."/>
            <person name="Quesneville H."/>
            <person name="Rouhier N."/>
            <person name="Sakthikumar S."/>
            <person name="Salamov A.A."/>
            <person name="Schmutz J."/>
            <person name="Selles B."/>
            <person name="Shapiro H."/>
            <person name="Tanguay P."/>
            <person name="Tuskan G.A."/>
            <person name="Henrissat B."/>
            <person name="Van de Peer Y."/>
            <person name="Rouze P."/>
            <person name="Ellis J.G."/>
            <person name="Dodds P.N."/>
            <person name="Schein J.E."/>
            <person name="Zhong S."/>
            <person name="Hamelin R.C."/>
            <person name="Grigoriev I.V."/>
            <person name="Szabo L.J."/>
            <person name="Martin F."/>
        </authorList>
    </citation>
    <scope>NUCLEOTIDE SEQUENCE [LARGE SCALE GENOMIC DNA]</scope>
    <source>
        <strain evidence="3">98AG31 / pathotype 3-4-7</strain>
    </source>
</reference>